<dbReference type="InterPro" id="IPR002165">
    <property type="entry name" value="Plexin_repeat"/>
</dbReference>
<dbReference type="Pfam" id="PF01437">
    <property type="entry name" value="PSI"/>
    <property type="match status" value="1"/>
</dbReference>
<feature type="transmembrane region" description="Helical" evidence="7">
    <location>
        <begin position="599"/>
        <end position="619"/>
    </location>
</feature>
<reference evidence="12" key="1">
    <citation type="submission" date="2025-08" db="UniProtKB">
        <authorList>
            <consortium name="RefSeq"/>
        </authorList>
    </citation>
    <scope>IDENTIFICATION</scope>
</reference>
<dbReference type="Proteomes" id="UP000515152">
    <property type="component" value="Chromosome 6"/>
</dbReference>
<dbReference type="OrthoDB" id="9988752at2759"/>
<feature type="domain" description="Sema" evidence="10">
    <location>
        <begin position="27"/>
        <end position="450"/>
    </location>
</feature>
<keyword evidence="5" id="KW-0325">Glycoprotein</keyword>
<dbReference type="Gene3D" id="3.30.1680.10">
    <property type="entry name" value="ligand-binding face of the semaphorins, domain 2"/>
    <property type="match status" value="1"/>
</dbReference>
<dbReference type="GO" id="GO:0000122">
    <property type="term" value="P:negative regulation of transcription by RNA polymerase II"/>
    <property type="evidence" value="ECO:0007669"/>
    <property type="project" value="TreeGrafter"/>
</dbReference>
<evidence type="ECO:0000256" key="3">
    <source>
        <dbReference type="ARBA" id="ARBA00023136"/>
    </source>
</evidence>
<dbReference type="AlphaFoldDB" id="A0A6P8FFY2"/>
<dbReference type="SMART" id="SM00423">
    <property type="entry name" value="PSI"/>
    <property type="match status" value="1"/>
</dbReference>
<organism evidence="11 12">
    <name type="scientific">Clupea harengus</name>
    <name type="common">Atlantic herring</name>
    <dbReference type="NCBI Taxonomy" id="7950"/>
    <lineage>
        <taxon>Eukaryota</taxon>
        <taxon>Metazoa</taxon>
        <taxon>Chordata</taxon>
        <taxon>Craniata</taxon>
        <taxon>Vertebrata</taxon>
        <taxon>Euteleostomi</taxon>
        <taxon>Actinopterygii</taxon>
        <taxon>Neopterygii</taxon>
        <taxon>Teleostei</taxon>
        <taxon>Clupei</taxon>
        <taxon>Clupeiformes</taxon>
        <taxon>Clupeoidei</taxon>
        <taxon>Clupeidae</taxon>
        <taxon>Clupea</taxon>
    </lineage>
</organism>
<comment type="similarity">
    <text evidence="2">Belongs to the semaphorin family.</text>
</comment>
<sequence>MANVGLFLLVLLIITPQAMAESYHKARLKLTEREITFQRGLLVEQMDKHLTTMKLILGSKDEIYAGGGRHLFHLNFQKNQGQTMVQRIPIPCDTVKTDCGITVMQPGRDGYPLFVCTAGRQIPKGTCCDKDVNGSTNCTSIYGGGEPALLTGEILYTTQSGVRDKDGIYRKRLYNVKDQMKPPSSRSDQQYVKIIERKLVKVNTEKLYAFYTEKNHDKDPDSDIFTPRVSQVCMADLGGSKDTLQFQWTSQLSSRLSCGDPSRKLYYTELLDVAVLPSEDGADARVYGLFRNGWEMRAVCVYAMNDIDGVFNNSSPKPTKTLSRRPGECVQDSRNLPSDLLKYMKSDPEMMNWVGPIGHSNPLLVSRCNYSHIQVDRVGGTEGQEGHNVLLLSTEESGAVHKVLENSSDPFIIAEYHPFKPGTHILSMLLDSSQKKLYVSSNAEVVQIDLRNCSVYGDQCADCILARDPYCGWDRNQKRCSTYSEGKNVLSQSLHDCTPEQQSAALKSSPEVNPDTTQFVSESSRHFLPCPVHSQHAEYRWMQGGEERQSIMDSEQEQLVLLIDGMRSADEGLYQCESKEGDYRKTVVQYQLRMSSAVGGLKSSPLALALLLLLLFTLLC</sequence>
<keyword evidence="7" id="KW-0812">Transmembrane</keyword>
<dbReference type="InterPro" id="IPR015943">
    <property type="entry name" value="WD40/YVTN_repeat-like_dom_sf"/>
</dbReference>
<evidence type="ECO:0000256" key="2">
    <source>
        <dbReference type="ARBA" id="ARBA00009492"/>
    </source>
</evidence>
<keyword evidence="3 7" id="KW-0472">Membrane</keyword>
<dbReference type="Pfam" id="PF01403">
    <property type="entry name" value="Sema"/>
    <property type="match status" value="1"/>
</dbReference>
<gene>
    <name evidence="12" type="primary">LOC116220737</name>
</gene>
<dbReference type="GeneID" id="116220737"/>
<dbReference type="SUPFAM" id="SSF48726">
    <property type="entry name" value="Immunoglobulin"/>
    <property type="match status" value="1"/>
</dbReference>
<dbReference type="GO" id="GO:0043931">
    <property type="term" value="P:ossification involved in bone maturation"/>
    <property type="evidence" value="ECO:0007669"/>
    <property type="project" value="TreeGrafter"/>
</dbReference>
<protein>
    <submittedName>
        <fullName evidence="12">Semaphorin-7A-like isoform X1</fullName>
    </submittedName>
</protein>
<feature type="domain" description="Ig-like" evidence="9">
    <location>
        <begin position="510"/>
        <end position="595"/>
    </location>
</feature>
<dbReference type="InterPro" id="IPR016201">
    <property type="entry name" value="PSI"/>
</dbReference>
<accession>A0A6P8FFY2</accession>
<dbReference type="GO" id="GO:0071526">
    <property type="term" value="P:semaphorin-plexin signaling pathway"/>
    <property type="evidence" value="ECO:0007669"/>
    <property type="project" value="TreeGrafter"/>
</dbReference>
<comment type="subcellular location">
    <subcellularLocation>
        <location evidence="1">Membrane</location>
    </subcellularLocation>
</comment>
<dbReference type="InterPro" id="IPR036352">
    <property type="entry name" value="Semap_dom_sf"/>
</dbReference>
<dbReference type="InterPro" id="IPR036179">
    <property type="entry name" value="Ig-like_dom_sf"/>
</dbReference>
<keyword evidence="4" id="KW-1015">Disulfide bond</keyword>
<evidence type="ECO:0000256" key="5">
    <source>
        <dbReference type="ARBA" id="ARBA00023180"/>
    </source>
</evidence>
<dbReference type="Gene3D" id="2.130.10.10">
    <property type="entry name" value="YVTN repeat-like/Quinoprotein amine dehydrogenase"/>
    <property type="match status" value="1"/>
</dbReference>
<dbReference type="GO" id="GO:0001755">
    <property type="term" value="P:neural crest cell migration"/>
    <property type="evidence" value="ECO:0007669"/>
    <property type="project" value="TreeGrafter"/>
</dbReference>
<evidence type="ECO:0000259" key="9">
    <source>
        <dbReference type="PROSITE" id="PS50835"/>
    </source>
</evidence>
<dbReference type="Gene3D" id="2.60.40.10">
    <property type="entry name" value="Immunoglobulins"/>
    <property type="match status" value="1"/>
</dbReference>
<keyword evidence="7" id="KW-1133">Transmembrane helix</keyword>
<evidence type="ECO:0000313" key="11">
    <source>
        <dbReference type="Proteomes" id="UP000515152"/>
    </source>
</evidence>
<dbReference type="SUPFAM" id="SSF103575">
    <property type="entry name" value="Plexin repeat"/>
    <property type="match status" value="1"/>
</dbReference>
<dbReference type="PROSITE" id="PS51004">
    <property type="entry name" value="SEMA"/>
    <property type="match status" value="1"/>
</dbReference>
<dbReference type="RefSeq" id="XP_031424609.1">
    <property type="nucleotide sequence ID" value="XM_031568749.2"/>
</dbReference>
<comment type="caution">
    <text evidence="6">Lacks conserved residue(s) required for the propagation of feature annotation.</text>
</comment>
<evidence type="ECO:0000256" key="4">
    <source>
        <dbReference type="ARBA" id="ARBA00023157"/>
    </source>
</evidence>
<dbReference type="GO" id="GO:0045499">
    <property type="term" value="F:chemorepellent activity"/>
    <property type="evidence" value="ECO:0007669"/>
    <property type="project" value="TreeGrafter"/>
</dbReference>
<feature type="signal peptide" evidence="8">
    <location>
        <begin position="1"/>
        <end position="20"/>
    </location>
</feature>
<feature type="chain" id="PRO_5027655173" evidence="8">
    <location>
        <begin position="21"/>
        <end position="620"/>
    </location>
</feature>
<dbReference type="PANTHER" id="PTHR11036:SF144">
    <property type="entry name" value="SEMAPHORIN-7A-LIKE"/>
    <property type="match status" value="1"/>
</dbReference>
<dbReference type="InterPro" id="IPR027231">
    <property type="entry name" value="Semaphorin"/>
</dbReference>
<evidence type="ECO:0000259" key="10">
    <source>
        <dbReference type="PROSITE" id="PS51004"/>
    </source>
</evidence>
<name>A0A6P8FFY2_CLUHA</name>
<dbReference type="PROSITE" id="PS50835">
    <property type="entry name" value="IG_LIKE"/>
    <property type="match status" value="1"/>
</dbReference>
<proteinExistence type="inferred from homology"/>
<evidence type="ECO:0000256" key="6">
    <source>
        <dbReference type="PROSITE-ProRule" id="PRU00352"/>
    </source>
</evidence>
<evidence type="ECO:0000256" key="7">
    <source>
        <dbReference type="SAM" id="Phobius"/>
    </source>
</evidence>
<keyword evidence="11" id="KW-1185">Reference proteome</keyword>
<dbReference type="InterPro" id="IPR007110">
    <property type="entry name" value="Ig-like_dom"/>
</dbReference>
<dbReference type="GO" id="GO:0030335">
    <property type="term" value="P:positive regulation of cell migration"/>
    <property type="evidence" value="ECO:0007669"/>
    <property type="project" value="TreeGrafter"/>
</dbReference>
<dbReference type="GO" id="GO:0007411">
    <property type="term" value="P:axon guidance"/>
    <property type="evidence" value="ECO:0007669"/>
    <property type="project" value="TreeGrafter"/>
</dbReference>
<dbReference type="InterPro" id="IPR001627">
    <property type="entry name" value="Semap_dom"/>
</dbReference>
<dbReference type="FunFam" id="2.60.40.10:FF:001170">
    <property type="entry name" value="Sema domain, immunoglobulin domain (Ig), short basic domain, secreted, (Semaphorin) 3F"/>
    <property type="match status" value="1"/>
</dbReference>
<dbReference type="SMART" id="SM00630">
    <property type="entry name" value="Sema"/>
    <property type="match status" value="1"/>
</dbReference>
<evidence type="ECO:0000256" key="1">
    <source>
        <dbReference type="ARBA" id="ARBA00004370"/>
    </source>
</evidence>
<dbReference type="PANTHER" id="PTHR11036">
    <property type="entry name" value="SEMAPHORIN"/>
    <property type="match status" value="1"/>
</dbReference>
<dbReference type="GO" id="GO:0005615">
    <property type="term" value="C:extracellular space"/>
    <property type="evidence" value="ECO:0007669"/>
    <property type="project" value="TreeGrafter"/>
</dbReference>
<evidence type="ECO:0000256" key="8">
    <source>
        <dbReference type="SAM" id="SignalP"/>
    </source>
</evidence>
<dbReference type="SUPFAM" id="SSF101912">
    <property type="entry name" value="Sema domain"/>
    <property type="match status" value="1"/>
</dbReference>
<dbReference type="GO" id="GO:0030215">
    <property type="term" value="F:semaphorin receptor binding"/>
    <property type="evidence" value="ECO:0007669"/>
    <property type="project" value="InterPro"/>
</dbReference>
<keyword evidence="8" id="KW-0732">Signal</keyword>
<dbReference type="InterPro" id="IPR013783">
    <property type="entry name" value="Ig-like_fold"/>
</dbReference>
<evidence type="ECO:0000313" key="12">
    <source>
        <dbReference type="RefSeq" id="XP_031424609.1"/>
    </source>
</evidence>
<dbReference type="GO" id="GO:0005886">
    <property type="term" value="C:plasma membrane"/>
    <property type="evidence" value="ECO:0007669"/>
    <property type="project" value="TreeGrafter"/>
</dbReference>
<dbReference type="KEGG" id="char:116220737"/>